<evidence type="ECO:0000313" key="4">
    <source>
        <dbReference type="EMBL" id="KKF94804.1"/>
    </source>
</evidence>
<sequence length="152" mass="16308">MAEPMQQSSSNGHDTLDEALARLSKKPGVKATIALDRVSGAILKTSGNTASLRPASLRSRPPTDGSEALPTTPTAESAANGAFSIPSAHDMEMRGVEHYSALVWAFVNTAGALVNDLEAEDELKLLRLRTKKQELVIVLHPKYLLILVHDTP</sequence>
<evidence type="ECO:0000256" key="2">
    <source>
        <dbReference type="SAM" id="MobiDB-lite"/>
    </source>
</evidence>
<comment type="similarity">
    <text evidence="1">Belongs to the GAMAD family.</text>
</comment>
<feature type="domain" description="Roadblock/LAMTOR2" evidence="3">
    <location>
        <begin position="16"/>
        <end position="149"/>
    </location>
</feature>
<evidence type="ECO:0000259" key="3">
    <source>
        <dbReference type="SMART" id="SM00960"/>
    </source>
</evidence>
<feature type="region of interest" description="Disordered" evidence="2">
    <location>
        <begin position="1"/>
        <end position="21"/>
    </location>
</feature>
<proteinExistence type="inferred from homology"/>
<dbReference type="AlphaFoldDB" id="A0A0F8DFQ4"/>
<dbReference type="Pfam" id="PF03259">
    <property type="entry name" value="Robl_LC7"/>
    <property type="match status" value="1"/>
</dbReference>
<dbReference type="SUPFAM" id="SSF103196">
    <property type="entry name" value="Roadblock/LC7 domain"/>
    <property type="match status" value="1"/>
</dbReference>
<gene>
    <name evidence="4" type="ORF">CFO_g2838</name>
</gene>
<dbReference type="PANTHER" id="PTHR10779">
    <property type="entry name" value="DYNEIN LIGHT CHAIN ROADBLOCK"/>
    <property type="match status" value="1"/>
</dbReference>
<dbReference type="Proteomes" id="UP000034841">
    <property type="component" value="Unassembled WGS sequence"/>
</dbReference>
<keyword evidence="5" id="KW-1185">Reference proteome</keyword>
<protein>
    <submittedName>
        <fullName evidence="4">Roadblock/LC7 domain protein</fullName>
    </submittedName>
</protein>
<dbReference type="Gene3D" id="3.30.450.30">
    <property type="entry name" value="Dynein light chain 2a, cytoplasmic"/>
    <property type="match status" value="1"/>
</dbReference>
<reference evidence="4 5" key="1">
    <citation type="submission" date="2015-04" db="EMBL/GenBank/DDBJ databases">
        <title>Genome sequence of Ceratocystis platani, a major pathogen of plane trees.</title>
        <authorList>
            <person name="Belbahri L."/>
        </authorList>
    </citation>
    <scope>NUCLEOTIDE SEQUENCE [LARGE SCALE GENOMIC DNA]</scope>
    <source>
        <strain evidence="4 5">CFO</strain>
    </source>
</reference>
<evidence type="ECO:0000313" key="5">
    <source>
        <dbReference type="Proteomes" id="UP000034841"/>
    </source>
</evidence>
<name>A0A0F8DFQ4_CERFI</name>
<accession>A0A0F8DFQ4</accession>
<feature type="compositionally biased region" description="Polar residues" evidence="2">
    <location>
        <begin position="1"/>
        <end position="13"/>
    </location>
</feature>
<organism evidence="4 5">
    <name type="scientific">Ceratocystis fimbriata f. sp. platani</name>
    <dbReference type="NCBI Taxonomy" id="88771"/>
    <lineage>
        <taxon>Eukaryota</taxon>
        <taxon>Fungi</taxon>
        <taxon>Dikarya</taxon>
        <taxon>Ascomycota</taxon>
        <taxon>Pezizomycotina</taxon>
        <taxon>Sordariomycetes</taxon>
        <taxon>Hypocreomycetidae</taxon>
        <taxon>Microascales</taxon>
        <taxon>Ceratocystidaceae</taxon>
        <taxon>Ceratocystis</taxon>
    </lineage>
</organism>
<comment type="caution">
    <text evidence="4">The sequence shown here is derived from an EMBL/GenBank/DDBJ whole genome shotgun (WGS) entry which is preliminary data.</text>
</comment>
<dbReference type="EMBL" id="LBBL01000138">
    <property type="protein sequence ID" value="KKF94804.1"/>
    <property type="molecule type" value="Genomic_DNA"/>
</dbReference>
<evidence type="ECO:0000256" key="1">
    <source>
        <dbReference type="ARBA" id="ARBA00007191"/>
    </source>
</evidence>
<feature type="region of interest" description="Disordered" evidence="2">
    <location>
        <begin position="49"/>
        <end position="81"/>
    </location>
</feature>
<dbReference type="SMART" id="SM00960">
    <property type="entry name" value="Robl_LC7"/>
    <property type="match status" value="1"/>
</dbReference>
<dbReference type="OrthoDB" id="9985637at2759"/>
<dbReference type="InterPro" id="IPR004942">
    <property type="entry name" value="Roadblock/LAMTOR2_dom"/>
</dbReference>